<proteinExistence type="predicted"/>
<evidence type="ECO:0000313" key="2">
    <source>
        <dbReference type="Proteomes" id="UP000030661"/>
    </source>
</evidence>
<keyword evidence="2" id="KW-1185">Reference proteome</keyword>
<protein>
    <submittedName>
        <fullName evidence="1">YesO protein</fullName>
    </submittedName>
</protein>
<reference evidence="1" key="1">
    <citation type="journal article" date="2015" name="PeerJ">
        <title>First genomic representation of candidate bacterial phylum KSB3 points to enhanced environmental sensing as a trigger of wastewater bulking.</title>
        <authorList>
            <person name="Sekiguchi Y."/>
            <person name="Ohashi A."/>
            <person name="Parks D.H."/>
            <person name="Yamauchi T."/>
            <person name="Tyson G.W."/>
            <person name="Hugenholtz P."/>
        </authorList>
    </citation>
    <scope>NUCLEOTIDE SEQUENCE [LARGE SCALE GENOMIC DNA]</scope>
</reference>
<dbReference type="PANTHER" id="PTHR43649:SF11">
    <property type="entry name" value="ABC TRANSPORTER SUBSTRATE-BINDING PROTEIN YESO-RELATED"/>
    <property type="match status" value="1"/>
</dbReference>
<sequence length="432" mass="47826">MKKLGRWMLLLVVVSLFMMLDVVTATAEEPIELRLTWWGSQQRHDLTIKVIELFEQQYPNIKVVYEFSGWRDYFTKLTTQAAGGNLPDIMQHDYARIAEWVANGLLLPLDEYVASGMLDLSNVSESVLQGGKVDGKLYGVTLGTNSLGMILDVDAFQKAGIDLPAQNWTWEDYEQIALKLHEKLGIWGGGGTLADHNIWKSIYLGYGQNNYAADGKSLGYTDDQPLTNHMSMLVRLIDAGAYIPRDVELAEYFTTGPEGSALVQGKAAMVAYWSNQMAAIWKAAGEDRNLTIMHLPRPKDGCCSSNYIKPSMFFSITKDAKHPKEAAMFIDFFINSIEAGQILLADRGVPVSSDVRKGITEMLGKAEQASFAFVEKVESDGSPLPPADPAAHSDVYNNVYLPEFADPILLKEISPEEGVANLRNMATPILSK</sequence>
<dbReference type="SUPFAM" id="SSF53850">
    <property type="entry name" value="Periplasmic binding protein-like II"/>
    <property type="match status" value="1"/>
</dbReference>
<dbReference type="eggNOG" id="COG1653">
    <property type="taxonomic scope" value="Bacteria"/>
</dbReference>
<accession>A0A0S6W6E9</accession>
<dbReference type="EMBL" id="DF820463">
    <property type="protein sequence ID" value="GAK55205.1"/>
    <property type="molecule type" value="Genomic_DNA"/>
</dbReference>
<dbReference type="Proteomes" id="UP000030661">
    <property type="component" value="Unassembled WGS sequence"/>
</dbReference>
<dbReference type="STRING" id="1499967.U27_02037"/>
<dbReference type="HOGENOM" id="CLU_031285_5_0_0"/>
<dbReference type="AlphaFoldDB" id="A0A0S6W6E9"/>
<organism evidence="1">
    <name type="scientific">Vecturithrix granuli</name>
    <dbReference type="NCBI Taxonomy" id="1499967"/>
    <lineage>
        <taxon>Bacteria</taxon>
        <taxon>Candidatus Moduliflexota</taxon>
        <taxon>Candidatus Vecturitrichia</taxon>
        <taxon>Candidatus Vecturitrichales</taxon>
        <taxon>Candidatus Vecturitrichaceae</taxon>
        <taxon>Candidatus Vecturithrix</taxon>
    </lineage>
</organism>
<dbReference type="PANTHER" id="PTHR43649">
    <property type="entry name" value="ARABINOSE-BINDING PROTEIN-RELATED"/>
    <property type="match status" value="1"/>
</dbReference>
<dbReference type="Gene3D" id="3.40.190.10">
    <property type="entry name" value="Periplasmic binding protein-like II"/>
    <property type="match status" value="2"/>
</dbReference>
<evidence type="ECO:0000313" key="1">
    <source>
        <dbReference type="EMBL" id="GAK55205.1"/>
    </source>
</evidence>
<dbReference type="InterPro" id="IPR050490">
    <property type="entry name" value="Bact_solute-bd_prot1"/>
</dbReference>
<dbReference type="InterPro" id="IPR006059">
    <property type="entry name" value="SBP"/>
</dbReference>
<name>A0A0S6W6E9_VECG1</name>
<dbReference type="Pfam" id="PF01547">
    <property type="entry name" value="SBP_bac_1"/>
    <property type="match status" value="1"/>
</dbReference>
<gene>
    <name evidence="1" type="ORF">U27_02037</name>
</gene>